<proteinExistence type="predicted"/>
<evidence type="ECO:0000313" key="3">
    <source>
        <dbReference type="EMBL" id="SUF67800.1"/>
    </source>
</evidence>
<dbReference type="EMBL" id="UGWQ01000002">
    <property type="protein sequence ID" value="SUG27501.1"/>
    <property type="molecule type" value="Genomic_DNA"/>
</dbReference>
<dbReference type="GO" id="GO:0005829">
    <property type="term" value="C:cytosol"/>
    <property type="evidence" value="ECO:0007669"/>
    <property type="project" value="TreeGrafter"/>
</dbReference>
<dbReference type="SUPFAM" id="SSF47413">
    <property type="entry name" value="lambda repressor-like DNA-binding domains"/>
    <property type="match status" value="1"/>
</dbReference>
<evidence type="ECO:0000256" key="1">
    <source>
        <dbReference type="ARBA" id="ARBA00023125"/>
    </source>
</evidence>
<evidence type="ECO:0000313" key="5">
    <source>
        <dbReference type="Proteomes" id="UP000254332"/>
    </source>
</evidence>
<dbReference type="GO" id="GO:0003677">
    <property type="term" value="F:DNA binding"/>
    <property type="evidence" value="ECO:0007669"/>
    <property type="project" value="UniProtKB-KW"/>
</dbReference>
<dbReference type="EMBL" id="UGWQ01000001">
    <property type="protein sequence ID" value="SUF67800.1"/>
    <property type="molecule type" value="Genomic_DNA"/>
</dbReference>
<dbReference type="AlphaFoldDB" id="A0A379QU07"/>
<keyword evidence="1" id="KW-0238">DNA-binding</keyword>
<dbReference type="InterPro" id="IPR010982">
    <property type="entry name" value="Lambda_DNA-bd_dom_sf"/>
</dbReference>
<dbReference type="PANTHER" id="PTHR46797:SF2">
    <property type="entry name" value="TRANSCRIPTIONAL REGULATOR"/>
    <property type="match status" value="1"/>
</dbReference>
<dbReference type="PROSITE" id="PS50943">
    <property type="entry name" value="HTH_CROC1"/>
    <property type="match status" value="1"/>
</dbReference>
<dbReference type="PANTHER" id="PTHR46797">
    <property type="entry name" value="HTH-TYPE TRANSCRIPTIONAL REGULATOR"/>
    <property type="match status" value="1"/>
</dbReference>
<name>A0A379QU07_SALER</name>
<sequence>MSIEIGNRVRQIRANSGLNQREFASRLGISSGGISQIESGKAMPGGDFLLRIHQEFNVDITWLLTGMSMIEPKVNLTELPKEKQALLDAFDGMSADDRKTLLRVGESLSQPKPSKFVS</sequence>
<reference evidence="3 5" key="1">
    <citation type="submission" date="2018-06" db="EMBL/GenBank/DDBJ databases">
        <authorList>
            <consortium name="Pathogen Informatics"/>
            <person name="Doyle S."/>
        </authorList>
    </citation>
    <scope>NUCLEOTIDE SEQUENCE [LARGE SCALE GENOMIC DNA]</scope>
    <source>
        <strain evidence="3 5">NCTC10718</strain>
    </source>
</reference>
<accession>A0A379QU07</accession>
<dbReference type="InterPro" id="IPR001387">
    <property type="entry name" value="Cro/C1-type_HTH"/>
</dbReference>
<dbReference type="GO" id="GO:0003700">
    <property type="term" value="F:DNA-binding transcription factor activity"/>
    <property type="evidence" value="ECO:0007669"/>
    <property type="project" value="TreeGrafter"/>
</dbReference>
<dbReference type="Gene3D" id="1.10.260.40">
    <property type="entry name" value="lambda repressor-like DNA-binding domains"/>
    <property type="match status" value="1"/>
</dbReference>
<dbReference type="CDD" id="cd00093">
    <property type="entry name" value="HTH_XRE"/>
    <property type="match status" value="1"/>
</dbReference>
<dbReference type="InterPro" id="IPR050807">
    <property type="entry name" value="TransReg_Diox_bact_type"/>
</dbReference>
<dbReference type="Proteomes" id="UP000254332">
    <property type="component" value="Unassembled WGS sequence"/>
</dbReference>
<gene>
    <name evidence="3" type="ORF">NCTC10718_00460</name>
    <name evidence="4" type="ORF">NCTC10718_04824</name>
</gene>
<dbReference type="Pfam" id="PF12844">
    <property type="entry name" value="HTH_19"/>
    <property type="match status" value="1"/>
</dbReference>
<feature type="domain" description="HTH cro/C1-type" evidence="2">
    <location>
        <begin position="9"/>
        <end position="63"/>
    </location>
</feature>
<evidence type="ECO:0000259" key="2">
    <source>
        <dbReference type="PROSITE" id="PS50943"/>
    </source>
</evidence>
<dbReference type="SMART" id="SM00530">
    <property type="entry name" value="HTH_XRE"/>
    <property type="match status" value="1"/>
</dbReference>
<evidence type="ECO:0000313" key="4">
    <source>
        <dbReference type="EMBL" id="SUG27501.1"/>
    </source>
</evidence>
<organism evidence="3 5">
    <name type="scientific">Salmonella enterica</name>
    <name type="common">Salmonella choleraesuis</name>
    <dbReference type="NCBI Taxonomy" id="28901"/>
    <lineage>
        <taxon>Bacteria</taxon>
        <taxon>Pseudomonadati</taxon>
        <taxon>Pseudomonadota</taxon>
        <taxon>Gammaproteobacteria</taxon>
        <taxon>Enterobacterales</taxon>
        <taxon>Enterobacteriaceae</taxon>
        <taxon>Salmonella</taxon>
    </lineage>
</organism>
<protein>
    <submittedName>
        <fullName evidence="3">Putative repressor protein C</fullName>
    </submittedName>
</protein>